<dbReference type="Gene3D" id="1.10.150.130">
    <property type="match status" value="1"/>
</dbReference>
<dbReference type="Proteomes" id="UP000029989">
    <property type="component" value="Unassembled WGS sequence"/>
</dbReference>
<dbReference type="InterPro" id="IPR002104">
    <property type="entry name" value="Integrase_catalytic"/>
</dbReference>
<evidence type="ECO:0000259" key="5">
    <source>
        <dbReference type="PROSITE" id="PS51898"/>
    </source>
</evidence>
<dbReference type="GO" id="GO:0015074">
    <property type="term" value="P:DNA integration"/>
    <property type="evidence" value="ECO:0007669"/>
    <property type="project" value="UniProtKB-KW"/>
</dbReference>
<accession>A0A0A0EY06</accession>
<sequence length="430" mass="48291">MRFRTVSRYSVFCRHFADTERTMPTITRLPLTRAKVEAAKPEPSPYWLRDATVPGLALRVLPSGKRTYSVLWGRGRAKAVGDHPVMTLEGARTTARKLLAEIAEHGAPLSTLQRRQADRGLTWGRYLADHYGPHVEATAKAGAATLASLRKQFAEWDDKLLTSITRADFDAVKVKRIKQGRTPATINRDLDRAKAALSKAEEWDLLPVNPLRGVKRIKREIGERVRYLEPKEEKRLRMALDRRERAAQEKRLSGDAWRKVRRREPLGAFKGYSDHLAPMVLVAINTGLRRGELLQLTWADVDLRAKRVTVQAGYAKSGKARHVPLNSEAAAVLKRWKQQRKGDGLVFPGAGGGRMTNINKSWAGLVEAAELEGFRFHDLRHTFASKLVMAEIDLNTVRELLGHGDIKMTLRYAHLAPAHRAAAVEVLVGR</sequence>
<dbReference type="Gene3D" id="1.10.443.10">
    <property type="entry name" value="Intergrase catalytic core"/>
    <property type="match status" value="1"/>
</dbReference>
<dbReference type="CDD" id="cd00796">
    <property type="entry name" value="INT_Rci_Hp1_C"/>
    <property type="match status" value="1"/>
</dbReference>
<keyword evidence="3" id="KW-0238">DNA-binding</keyword>
<dbReference type="Pfam" id="PF00589">
    <property type="entry name" value="Phage_integrase"/>
    <property type="match status" value="1"/>
</dbReference>
<dbReference type="EMBL" id="AVPT01000019">
    <property type="protein sequence ID" value="KGM55369.1"/>
    <property type="molecule type" value="Genomic_DNA"/>
</dbReference>
<comment type="caution">
    <text evidence="6">The sequence shown here is derived from an EMBL/GenBank/DDBJ whole genome shotgun (WGS) entry which is preliminary data.</text>
</comment>
<dbReference type="SUPFAM" id="SSF56349">
    <property type="entry name" value="DNA breaking-rejoining enzymes"/>
    <property type="match status" value="1"/>
</dbReference>
<dbReference type="GO" id="GO:0003677">
    <property type="term" value="F:DNA binding"/>
    <property type="evidence" value="ECO:0007669"/>
    <property type="project" value="UniProtKB-KW"/>
</dbReference>
<evidence type="ECO:0000256" key="4">
    <source>
        <dbReference type="ARBA" id="ARBA00023172"/>
    </source>
</evidence>
<dbReference type="InterPro" id="IPR057084">
    <property type="entry name" value="Int_N"/>
</dbReference>
<dbReference type="Pfam" id="PF24624">
    <property type="entry name" value="Int_N"/>
    <property type="match status" value="1"/>
</dbReference>
<reference evidence="6 7" key="1">
    <citation type="journal article" date="2015" name="Stand. Genomic Sci.">
        <title>Genomic information of the arsenic-resistant bacterium Lysobacter arseniciresistens type strain ZS79(T) and comparison of Lysobacter draft genomes.</title>
        <authorList>
            <person name="Liu L."/>
            <person name="Zhang S."/>
            <person name="Luo M."/>
            <person name="Wang G."/>
        </authorList>
    </citation>
    <scope>NUCLEOTIDE SEQUENCE [LARGE SCALE GENOMIC DNA]</scope>
    <source>
        <strain evidence="6 7">ZS79</strain>
    </source>
</reference>
<evidence type="ECO:0000313" key="6">
    <source>
        <dbReference type="EMBL" id="KGM55369.1"/>
    </source>
</evidence>
<gene>
    <name evidence="6" type="ORF">N799_07255</name>
</gene>
<proteinExistence type="inferred from homology"/>
<evidence type="ECO:0000256" key="1">
    <source>
        <dbReference type="ARBA" id="ARBA00008857"/>
    </source>
</evidence>
<evidence type="ECO:0000313" key="7">
    <source>
        <dbReference type="Proteomes" id="UP000029989"/>
    </source>
</evidence>
<dbReference type="PANTHER" id="PTHR30349">
    <property type="entry name" value="PHAGE INTEGRASE-RELATED"/>
    <property type="match status" value="1"/>
</dbReference>
<dbReference type="InterPro" id="IPR011010">
    <property type="entry name" value="DNA_brk_join_enz"/>
</dbReference>
<dbReference type="Gene3D" id="3.30.160.390">
    <property type="entry name" value="Integrase, DNA-binding domain"/>
    <property type="match status" value="1"/>
</dbReference>
<comment type="similarity">
    <text evidence="1">Belongs to the 'phage' integrase family.</text>
</comment>
<dbReference type="AlphaFoldDB" id="A0A0A0EY06"/>
<name>A0A0A0EY06_9GAMM</name>
<keyword evidence="7" id="KW-1185">Reference proteome</keyword>
<evidence type="ECO:0000256" key="3">
    <source>
        <dbReference type="ARBA" id="ARBA00023125"/>
    </source>
</evidence>
<dbReference type="InterPro" id="IPR038488">
    <property type="entry name" value="Integrase_DNA-bd_sf"/>
</dbReference>
<organism evidence="6 7">
    <name type="scientific">Lysobacter arseniciresistens ZS79</name>
    <dbReference type="NCBI Taxonomy" id="913325"/>
    <lineage>
        <taxon>Bacteria</taxon>
        <taxon>Pseudomonadati</taxon>
        <taxon>Pseudomonadota</taxon>
        <taxon>Gammaproteobacteria</taxon>
        <taxon>Lysobacterales</taxon>
        <taxon>Lysobacteraceae</taxon>
        <taxon>Novilysobacter</taxon>
    </lineage>
</organism>
<dbReference type="Pfam" id="PF13356">
    <property type="entry name" value="Arm-DNA-bind_3"/>
    <property type="match status" value="1"/>
</dbReference>
<protein>
    <recommendedName>
        <fullName evidence="5">Tyr recombinase domain-containing protein</fullName>
    </recommendedName>
</protein>
<dbReference type="STRING" id="913325.N799_07255"/>
<evidence type="ECO:0000256" key="2">
    <source>
        <dbReference type="ARBA" id="ARBA00022908"/>
    </source>
</evidence>
<dbReference type="InterPro" id="IPR025166">
    <property type="entry name" value="Integrase_DNA_bind_dom"/>
</dbReference>
<dbReference type="PANTHER" id="PTHR30349:SF64">
    <property type="entry name" value="PROPHAGE INTEGRASE INTD-RELATED"/>
    <property type="match status" value="1"/>
</dbReference>
<dbReference type="InterPro" id="IPR050090">
    <property type="entry name" value="Tyrosine_recombinase_XerCD"/>
</dbReference>
<feature type="domain" description="Tyr recombinase" evidence="5">
    <location>
        <begin position="247"/>
        <end position="425"/>
    </location>
</feature>
<dbReference type="GO" id="GO:0006310">
    <property type="term" value="P:DNA recombination"/>
    <property type="evidence" value="ECO:0007669"/>
    <property type="project" value="UniProtKB-KW"/>
</dbReference>
<keyword evidence="4" id="KW-0233">DNA recombination</keyword>
<dbReference type="PROSITE" id="PS51898">
    <property type="entry name" value="TYR_RECOMBINASE"/>
    <property type="match status" value="1"/>
</dbReference>
<dbReference type="InterPro" id="IPR013762">
    <property type="entry name" value="Integrase-like_cat_sf"/>
</dbReference>
<keyword evidence="2" id="KW-0229">DNA integration</keyword>
<dbReference type="eggNOG" id="COG4974">
    <property type="taxonomic scope" value="Bacteria"/>
</dbReference>
<dbReference type="InterPro" id="IPR010998">
    <property type="entry name" value="Integrase_recombinase_N"/>
</dbReference>